<keyword evidence="2" id="KW-0813">Transport</keyword>
<evidence type="ECO:0000256" key="6">
    <source>
        <dbReference type="ARBA" id="ARBA00022970"/>
    </source>
</evidence>
<evidence type="ECO:0000256" key="1">
    <source>
        <dbReference type="ARBA" id="ARBA00005417"/>
    </source>
</evidence>
<organism evidence="8 9">
    <name type="scientific">Hydrogenophaga electricum</name>
    <dbReference type="NCBI Taxonomy" id="1230953"/>
    <lineage>
        <taxon>Bacteria</taxon>
        <taxon>Pseudomonadati</taxon>
        <taxon>Pseudomonadota</taxon>
        <taxon>Betaproteobacteria</taxon>
        <taxon>Burkholderiales</taxon>
        <taxon>Comamonadaceae</taxon>
        <taxon>Hydrogenophaga</taxon>
    </lineage>
</organism>
<evidence type="ECO:0000256" key="3">
    <source>
        <dbReference type="ARBA" id="ARBA00022475"/>
    </source>
</evidence>
<protein>
    <submittedName>
        <fullName evidence="8">ABC transporter ATP-binding protein</fullName>
    </submittedName>
</protein>
<keyword evidence="4" id="KW-0547">Nucleotide-binding</keyword>
<comment type="caution">
    <text evidence="8">The sequence shown here is derived from an EMBL/GenBank/DDBJ whole genome shotgun (WGS) entry which is preliminary data.</text>
</comment>
<dbReference type="SUPFAM" id="SSF52540">
    <property type="entry name" value="P-loop containing nucleoside triphosphate hydrolases"/>
    <property type="match status" value="1"/>
</dbReference>
<dbReference type="Gene3D" id="3.40.50.300">
    <property type="entry name" value="P-loop containing nucleotide triphosphate hydrolases"/>
    <property type="match status" value="1"/>
</dbReference>
<keyword evidence="9" id="KW-1185">Reference proteome</keyword>
<dbReference type="InterPro" id="IPR017871">
    <property type="entry name" value="ABC_transporter-like_CS"/>
</dbReference>
<dbReference type="Proteomes" id="UP001156903">
    <property type="component" value="Unassembled WGS sequence"/>
</dbReference>
<dbReference type="InterPro" id="IPR052156">
    <property type="entry name" value="BCAA_Transport_ATP-bd_LivF"/>
</dbReference>
<keyword evidence="5 8" id="KW-0067">ATP-binding</keyword>
<comment type="similarity">
    <text evidence="1">Belongs to the ABC transporter superfamily.</text>
</comment>
<dbReference type="PROSITE" id="PS50893">
    <property type="entry name" value="ABC_TRANSPORTER_2"/>
    <property type="match status" value="1"/>
</dbReference>
<dbReference type="SMART" id="SM00382">
    <property type="entry name" value="AAA"/>
    <property type="match status" value="1"/>
</dbReference>
<feature type="domain" description="ABC transporter" evidence="7">
    <location>
        <begin position="6"/>
        <end position="239"/>
    </location>
</feature>
<evidence type="ECO:0000259" key="7">
    <source>
        <dbReference type="PROSITE" id="PS50893"/>
    </source>
</evidence>
<dbReference type="PANTHER" id="PTHR43820:SF4">
    <property type="entry name" value="HIGH-AFFINITY BRANCHED-CHAIN AMINO ACID TRANSPORT ATP-BINDING PROTEIN LIVF"/>
    <property type="match status" value="1"/>
</dbReference>
<dbReference type="InterPro" id="IPR003593">
    <property type="entry name" value="AAA+_ATPase"/>
</dbReference>
<dbReference type="EMBL" id="BSPB01000016">
    <property type="protein sequence ID" value="GLS14810.1"/>
    <property type="molecule type" value="Genomic_DNA"/>
</dbReference>
<keyword evidence="3" id="KW-0472">Membrane</keyword>
<proteinExistence type="inferred from homology"/>
<name>A0ABQ6C4E2_9BURK</name>
<dbReference type="PROSITE" id="PS00211">
    <property type="entry name" value="ABC_TRANSPORTER_1"/>
    <property type="match status" value="1"/>
</dbReference>
<gene>
    <name evidence="8" type="ORF">GCM10007935_22430</name>
</gene>
<dbReference type="PANTHER" id="PTHR43820">
    <property type="entry name" value="HIGH-AFFINITY BRANCHED-CHAIN AMINO ACID TRANSPORT ATP-BINDING PROTEIN LIVF"/>
    <property type="match status" value="1"/>
</dbReference>
<evidence type="ECO:0000256" key="4">
    <source>
        <dbReference type="ARBA" id="ARBA00022741"/>
    </source>
</evidence>
<evidence type="ECO:0000256" key="2">
    <source>
        <dbReference type="ARBA" id="ARBA00022448"/>
    </source>
</evidence>
<dbReference type="InterPro" id="IPR003439">
    <property type="entry name" value="ABC_transporter-like_ATP-bd"/>
</dbReference>
<accession>A0ABQ6C4E2</accession>
<dbReference type="RefSeq" id="WP_284307873.1">
    <property type="nucleotide sequence ID" value="NZ_BSPB01000016.1"/>
</dbReference>
<dbReference type="CDD" id="cd03224">
    <property type="entry name" value="ABC_TM1139_LivF_branched"/>
    <property type="match status" value="1"/>
</dbReference>
<evidence type="ECO:0000313" key="8">
    <source>
        <dbReference type="EMBL" id="GLS14810.1"/>
    </source>
</evidence>
<dbReference type="GO" id="GO:0005524">
    <property type="term" value="F:ATP binding"/>
    <property type="evidence" value="ECO:0007669"/>
    <property type="project" value="UniProtKB-KW"/>
</dbReference>
<keyword evidence="6" id="KW-0029">Amino-acid transport</keyword>
<dbReference type="Pfam" id="PF00005">
    <property type="entry name" value="ABC_tran"/>
    <property type="match status" value="1"/>
</dbReference>
<evidence type="ECO:0000313" key="9">
    <source>
        <dbReference type="Proteomes" id="UP001156903"/>
    </source>
</evidence>
<evidence type="ECO:0000256" key="5">
    <source>
        <dbReference type="ARBA" id="ARBA00022840"/>
    </source>
</evidence>
<sequence>MTTNLLEVRGLQARYGPTQVLQGMDLDVAEGQVTALLGANGAGKTTTLRALCRFMVQTSGSVTLAGERIDSRSTEQIAQLGVGHVPDGRGTFMGLSTEENLQLGAYVRHNRSGQAEDMERVYHYFPRLRERARQQAGTLSGGEQQMLAIGRALMGRPRLLLLDEPSFGLAPLVVRDIFAIMRRINREEKVSILLVEQNAKLALDLADNAYLLETGRVVLSGPSAEMQRNDAVRRAYLGE</sequence>
<keyword evidence="3" id="KW-1003">Cell membrane</keyword>
<reference evidence="9" key="1">
    <citation type="journal article" date="2019" name="Int. J. Syst. Evol. Microbiol.">
        <title>The Global Catalogue of Microorganisms (GCM) 10K type strain sequencing project: providing services to taxonomists for standard genome sequencing and annotation.</title>
        <authorList>
            <consortium name="The Broad Institute Genomics Platform"/>
            <consortium name="The Broad Institute Genome Sequencing Center for Infectious Disease"/>
            <person name="Wu L."/>
            <person name="Ma J."/>
        </authorList>
    </citation>
    <scope>NUCLEOTIDE SEQUENCE [LARGE SCALE GENOMIC DNA]</scope>
    <source>
        <strain evidence="9">NBRC 109341</strain>
    </source>
</reference>
<dbReference type="InterPro" id="IPR027417">
    <property type="entry name" value="P-loop_NTPase"/>
</dbReference>